<sequence length="196" mass="21950">MMFMYNQKLVADANATGTIYDVAFMGDSVIAYTVVVPAVAAVWDRFWGPSSGLKAARLGVGCSTVEELVWRIMSNGEKFAQDPKVVVLLVGINNSLESKPWKALEFLVKWMRVAMPRTKVLILAPLPNFLGTSDTFRVQYRRVAQRCPQCTFSTCGSTLNWRSHKLYMDPAHPNARGYTIVWNCLKPAVLKLLKTT</sequence>
<evidence type="ECO:0000259" key="1">
    <source>
        <dbReference type="Pfam" id="PF13472"/>
    </source>
</evidence>
<organism evidence="2 3">
    <name type="scientific">Chlorella ohadii</name>
    <dbReference type="NCBI Taxonomy" id="2649997"/>
    <lineage>
        <taxon>Eukaryota</taxon>
        <taxon>Viridiplantae</taxon>
        <taxon>Chlorophyta</taxon>
        <taxon>core chlorophytes</taxon>
        <taxon>Trebouxiophyceae</taxon>
        <taxon>Chlorellales</taxon>
        <taxon>Chlorellaceae</taxon>
        <taxon>Chlorella clade</taxon>
        <taxon>Chlorella</taxon>
    </lineage>
</organism>
<protein>
    <recommendedName>
        <fullName evidence="1">SGNH hydrolase-type esterase domain-containing protein</fullName>
    </recommendedName>
</protein>
<evidence type="ECO:0000313" key="2">
    <source>
        <dbReference type="EMBL" id="KAI7846204.1"/>
    </source>
</evidence>
<dbReference type="Pfam" id="PF13472">
    <property type="entry name" value="Lipase_GDSL_2"/>
    <property type="match status" value="1"/>
</dbReference>
<dbReference type="EMBL" id="JADXDR010000007">
    <property type="protein sequence ID" value="KAI7846204.1"/>
    <property type="molecule type" value="Genomic_DNA"/>
</dbReference>
<reference evidence="2" key="1">
    <citation type="submission" date="2020-11" db="EMBL/GenBank/DDBJ databases">
        <title>Chlorella ohadii genome sequencing and assembly.</title>
        <authorList>
            <person name="Murik O."/>
            <person name="Treves H."/>
            <person name="Kedem I."/>
            <person name="Shotland Y."/>
            <person name="Kaplan A."/>
        </authorList>
    </citation>
    <scope>NUCLEOTIDE SEQUENCE</scope>
    <source>
        <strain evidence="2">1</strain>
    </source>
</reference>
<proteinExistence type="predicted"/>
<feature type="domain" description="SGNH hydrolase-type esterase" evidence="1">
    <location>
        <begin position="24"/>
        <end position="179"/>
    </location>
</feature>
<comment type="caution">
    <text evidence="2">The sequence shown here is derived from an EMBL/GenBank/DDBJ whole genome shotgun (WGS) entry which is preliminary data.</text>
</comment>
<accession>A0AAD5E1C0</accession>
<gene>
    <name evidence="2" type="ORF">COHA_000274</name>
</gene>
<keyword evidence="3" id="KW-1185">Reference proteome</keyword>
<dbReference type="Gene3D" id="3.40.50.1110">
    <property type="entry name" value="SGNH hydrolase"/>
    <property type="match status" value="1"/>
</dbReference>
<dbReference type="InterPro" id="IPR013830">
    <property type="entry name" value="SGNH_hydro"/>
</dbReference>
<evidence type="ECO:0000313" key="3">
    <source>
        <dbReference type="Proteomes" id="UP001205105"/>
    </source>
</evidence>
<dbReference type="AlphaFoldDB" id="A0AAD5E1C0"/>
<name>A0AAD5E1C0_9CHLO</name>
<dbReference type="Proteomes" id="UP001205105">
    <property type="component" value="Unassembled WGS sequence"/>
</dbReference>
<dbReference type="InterPro" id="IPR036514">
    <property type="entry name" value="SGNH_hydro_sf"/>
</dbReference>
<dbReference type="SUPFAM" id="SSF52266">
    <property type="entry name" value="SGNH hydrolase"/>
    <property type="match status" value="1"/>
</dbReference>